<dbReference type="GO" id="GO:0000981">
    <property type="term" value="F:DNA-binding transcription factor activity, RNA polymerase II-specific"/>
    <property type="evidence" value="ECO:0007669"/>
    <property type="project" value="InterPro"/>
</dbReference>
<dbReference type="HOGENOM" id="CLU_708498_0_0_1"/>
<proteinExistence type="predicted"/>
<reference evidence="9" key="2">
    <citation type="submission" date="2015-06" db="UniProtKB">
        <authorList>
            <consortium name="EnsemblMetazoa"/>
        </authorList>
    </citation>
    <scope>IDENTIFICATION</scope>
</reference>
<evidence type="ECO:0000259" key="8">
    <source>
        <dbReference type="PROSITE" id="PS50071"/>
    </source>
</evidence>
<keyword evidence="2 5" id="KW-0238">DNA-binding</keyword>
<feature type="domain" description="Homeobox" evidence="8">
    <location>
        <begin position="166"/>
        <end position="226"/>
    </location>
</feature>
<evidence type="ECO:0000256" key="3">
    <source>
        <dbReference type="ARBA" id="ARBA00023155"/>
    </source>
</evidence>
<dbReference type="GO" id="GO:1990837">
    <property type="term" value="F:sequence-specific double-stranded DNA binding"/>
    <property type="evidence" value="ECO:0007669"/>
    <property type="project" value="TreeGrafter"/>
</dbReference>
<organism evidence="9 10">
    <name type="scientific">Tetranychus urticae</name>
    <name type="common">Two-spotted spider mite</name>
    <dbReference type="NCBI Taxonomy" id="32264"/>
    <lineage>
        <taxon>Eukaryota</taxon>
        <taxon>Metazoa</taxon>
        <taxon>Ecdysozoa</taxon>
        <taxon>Arthropoda</taxon>
        <taxon>Chelicerata</taxon>
        <taxon>Arachnida</taxon>
        <taxon>Acari</taxon>
        <taxon>Acariformes</taxon>
        <taxon>Trombidiformes</taxon>
        <taxon>Prostigmata</taxon>
        <taxon>Eleutherengona</taxon>
        <taxon>Raphignathae</taxon>
        <taxon>Tetranychoidea</taxon>
        <taxon>Tetranychidae</taxon>
        <taxon>Tetranychus</taxon>
    </lineage>
</organism>
<dbReference type="Proteomes" id="UP000015104">
    <property type="component" value="Unassembled WGS sequence"/>
</dbReference>
<feature type="compositionally biased region" description="Polar residues" evidence="7">
    <location>
        <begin position="332"/>
        <end position="351"/>
    </location>
</feature>
<evidence type="ECO:0000256" key="7">
    <source>
        <dbReference type="SAM" id="MobiDB-lite"/>
    </source>
</evidence>
<evidence type="ECO:0000256" key="2">
    <source>
        <dbReference type="ARBA" id="ARBA00023125"/>
    </source>
</evidence>
<evidence type="ECO:0000256" key="1">
    <source>
        <dbReference type="ARBA" id="ARBA00004123"/>
    </source>
</evidence>
<evidence type="ECO:0000313" key="10">
    <source>
        <dbReference type="Proteomes" id="UP000015104"/>
    </source>
</evidence>
<dbReference type="PANTHER" id="PTHR24335">
    <property type="entry name" value="MOTOR NEURON AND PANCREAS HOMEOBOX PROTEIN"/>
    <property type="match status" value="1"/>
</dbReference>
<keyword evidence="10" id="KW-1185">Reference proteome</keyword>
<keyword evidence="4 5" id="KW-0539">Nucleus</keyword>
<dbReference type="STRING" id="32264.T1K4A6"/>
<dbReference type="GO" id="GO:0005634">
    <property type="term" value="C:nucleus"/>
    <property type="evidence" value="ECO:0007669"/>
    <property type="project" value="UniProtKB-SubCell"/>
</dbReference>
<evidence type="ECO:0000256" key="4">
    <source>
        <dbReference type="ARBA" id="ARBA00023242"/>
    </source>
</evidence>
<evidence type="ECO:0000313" key="9">
    <source>
        <dbReference type="EnsemblMetazoa" id="tetur05g01910.1"/>
    </source>
</evidence>
<dbReference type="PROSITE" id="PS50071">
    <property type="entry name" value="HOMEOBOX_2"/>
    <property type="match status" value="1"/>
</dbReference>
<dbReference type="GO" id="GO:0048812">
    <property type="term" value="P:neuron projection morphogenesis"/>
    <property type="evidence" value="ECO:0007669"/>
    <property type="project" value="TreeGrafter"/>
</dbReference>
<dbReference type="PROSITE" id="PS00027">
    <property type="entry name" value="HOMEOBOX_1"/>
    <property type="match status" value="1"/>
</dbReference>
<feature type="region of interest" description="Disordered" evidence="7">
    <location>
        <begin position="274"/>
        <end position="351"/>
    </location>
</feature>
<sequence>MESPLDVSFCGTKKSSPLIEQSDLSNGEANNCSPADVNSKSFSISRLLSSPKSSSFSVGLSSHDTLVKGFDNLIGNNHDTNNTSNTHTTNTNGHHNETNGNLNATNFYHHYLNHPLNDSMLKFCDFHPHHHSFYQHHFNHPNMRHGNIFKHISAHQSGAIGSGVMGKTRRPRTAFTSQQLLELENQFNTNKYLSRPKRFEVATNLMLTETQVKIWFQNRRMKWKRSRKALEGSSKLKGTTTAAHINESSSSDCGKGEVKSNGIKANVDNLMASTSSSSGYDMKPDKRLIDTGSPNGSRMIPNSPQSPASSSNSSSPSASSISSSLSFPINPVNQQQTTCSGKQLSSPTAPTTWPVNLNRHISDCNRNASLINPISHNKQLQDPFYRPYVS</sequence>
<dbReference type="PANTHER" id="PTHR24335:SF4">
    <property type="entry name" value="EXTRA-EXTRA"/>
    <property type="match status" value="1"/>
</dbReference>
<dbReference type="EnsemblMetazoa" id="tetur05g01910.1">
    <property type="protein sequence ID" value="tetur05g01910.1"/>
    <property type="gene ID" value="tetur05g01910"/>
</dbReference>
<dbReference type="SUPFAM" id="SSF46689">
    <property type="entry name" value="Homeodomain-like"/>
    <property type="match status" value="1"/>
</dbReference>
<dbReference type="Gene3D" id="1.10.10.60">
    <property type="entry name" value="Homeodomain-like"/>
    <property type="match status" value="1"/>
</dbReference>
<comment type="subcellular location">
    <subcellularLocation>
        <location evidence="1 5 6">Nucleus</location>
    </subcellularLocation>
</comment>
<dbReference type="SMART" id="SM00389">
    <property type="entry name" value="HOX"/>
    <property type="match status" value="1"/>
</dbReference>
<dbReference type="AlphaFoldDB" id="T1K4A6"/>
<accession>T1K4A6</accession>
<feature type="compositionally biased region" description="Low complexity" evidence="7">
    <location>
        <begin position="300"/>
        <end position="331"/>
    </location>
</feature>
<dbReference type="eggNOG" id="KOG0489">
    <property type="taxonomic scope" value="Eukaryota"/>
</dbReference>
<dbReference type="OMA" id="HAYQQFA"/>
<dbReference type="InterPro" id="IPR001356">
    <property type="entry name" value="HD"/>
</dbReference>
<dbReference type="CDD" id="cd00086">
    <property type="entry name" value="homeodomain"/>
    <property type="match status" value="1"/>
</dbReference>
<dbReference type="Pfam" id="PF00046">
    <property type="entry name" value="Homeodomain"/>
    <property type="match status" value="1"/>
</dbReference>
<evidence type="ECO:0000256" key="6">
    <source>
        <dbReference type="RuleBase" id="RU000682"/>
    </source>
</evidence>
<feature type="DNA-binding region" description="Homeobox" evidence="5">
    <location>
        <begin position="168"/>
        <end position="227"/>
    </location>
</feature>
<feature type="region of interest" description="Disordered" evidence="7">
    <location>
        <begin position="226"/>
        <end position="257"/>
    </location>
</feature>
<name>T1K4A6_TETUR</name>
<dbReference type="GO" id="GO:0007417">
    <property type="term" value="P:central nervous system development"/>
    <property type="evidence" value="ECO:0007669"/>
    <property type="project" value="TreeGrafter"/>
</dbReference>
<dbReference type="EMBL" id="CAEY01001565">
    <property type="status" value="NOT_ANNOTATED_CDS"/>
    <property type="molecule type" value="Genomic_DNA"/>
</dbReference>
<dbReference type="InterPro" id="IPR042768">
    <property type="entry name" value="MNX1/Ceh-12"/>
</dbReference>
<protein>
    <recommendedName>
        <fullName evidence="8">Homeobox domain-containing protein</fullName>
    </recommendedName>
</protein>
<keyword evidence="3 5" id="KW-0371">Homeobox</keyword>
<dbReference type="InterPro" id="IPR009057">
    <property type="entry name" value="Homeodomain-like_sf"/>
</dbReference>
<feature type="compositionally biased region" description="Polar residues" evidence="7">
    <location>
        <begin position="236"/>
        <end position="252"/>
    </location>
</feature>
<evidence type="ECO:0000256" key="5">
    <source>
        <dbReference type="PROSITE-ProRule" id="PRU00108"/>
    </source>
</evidence>
<dbReference type="InterPro" id="IPR017970">
    <property type="entry name" value="Homeobox_CS"/>
</dbReference>
<reference evidence="10" key="1">
    <citation type="submission" date="2011-08" db="EMBL/GenBank/DDBJ databases">
        <authorList>
            <person name="Rombauts S."/>
        </authorList>
    </citation>
    <scope>NUCLEOTIDE SEQUENCE</scope>
    <source>
        <strain evidence="10">London</strain>
    </source>
</reference>
<dbReference type="InterPro" id="IPR020479">
    <property type="entry name" value="HD_metazoa"/>
</dbReference>
<dbReference type="PRINTS" id="PR00024">
    <property type="entry name" value="HOMEOBOX"/>
</dbReference>